<evidence type="ECO:0000256" key="1">
    <source>
        <dbReference type="SAM" id="Phobius"/>
    </source>
</evidence>
<organism evidence="2 3">
    <name type="scientific">Sphingomonas tagetis</name>
    <dbReference type="NCBI Taxonomy" id="2949092"/>
    <lineage>
        <taxon>Bacteria</taxon>
        <taxon>Pseudomonadati</taxon>
        <taxon>Pseudomonadota</taxon>
        <taxon>Alphaproteobacteria</taxon>
        <taxon>Sphingomonadales</taxon>
        <taxon>Sphingomonadaceae</taxon>
        <taxon>Sphingomonas</taxon>
    </lineage>
</organism>
<dbReference type="AlphaFoldDB" id="A0A9X2KNU3"/>
<dbReference type="Proteomes" id="UP001139451">
    <property type="component" value="Unassembled WGS sequence"/>
</dbReference>
<dbReference type="RefSeq" id="WP_254297383.1">
    <property type="nucleotide sequence ID" value="NZ_JAMLDX010000036.1"/>
</dbReference>
<name>A0A9X2KNU3_9SPHN</name>
<dbReference type="EMBL" id="JAMLDX010000036">
    <property type="protein sequence ID" value="MCP3733197.1"/>
    <property type="molecule type" value="Genomic_DNA"/>
</dbReference>
<evidence type="ECO:0000313" key="3">
    <source>
        <dbReference type="Proteomes" id="UP001139451"/>
    </source>
</evidence>
<keyword evidence="3" id="KW-1185">Reference proteome</keyword>
<feature type="transmembrane region" description="Helical" evidence="1">
    <location>
        <begin position="58"/>
        <end position="76"/>
    </location>
</feature>
<feature type="transmembrane region" description="Helical" evidence="1">
    <location>
        <begin position="32"/>
        <end position="51"/>
    </location>
</feature>
<comment type="caution">
    <text evidence="2">The sequence shown here is derived from an EMBL/GenBank/DDBJ whole genome shotgun (WGS) entry which is preliminary data.</text>
</comment>
<reference evidence="2" key="1">
    <citation type="submission" date="2022-05" db="EMBL/GenBank/DDBJ databases">
        <title>Sphingomonas sp. strain MG17 Genome sequencing and assembly.</title>
        <authorList>
            <person name="Kim I."/>
        </authorList>
    </citation>
    <scope>NUCLEOTIDE SEQUENCE</scope>
    <source>
        <strain evidence="2">MG17</strain>
    </source>
</reference>
<keyword evidence="1" id="KW-0812">Transmembrane</keyword>
<feature type="transmembrane region" description="Helical" evidence="1">
    <location>
        <begin position="82"/>
        <end position="102"/>
    </location>
</feature>
<gene>
    <name evidence="2" type="ORF">M9978_22595</name>
</gene>
<evidence type="ECO:0000313" key="2">
    <source>
        <dbReference type="EMBL" id="MCP3733197.1"/>
    </source>
</evidence>
<keyword evidence="1" id="KW-0472">Membrane</keyword>
<protein>
    <submittedName>
        <fullName evidence="2">Uncharacterized protein</fullName>
    </submittedName>
</protein>
<proteinExistence type="predicted"/>
<accession>A0A9X2KNU3</accession>
<sequence>MNPVIFGIFAGLIFGVVDVALMIPVDFPDKPTAMLGAFASRFAIGFLIPLVKLPMPAWAVGALVGLLISLPDAIIARAYAPILGTGLVGGIIIGLATGLFAARWNRGAGHRT</sequence>
<keyword evidence="1" id="KW-1133">Transmembrane helix</keyword>